<keyword evidence="2" id="KW-1185">Reference proteome</keyword>
<protein>
    <submittedName>
        <fullName evidence="1">Uncharacterized protein</fullName>
    </submittedName>
</protein>
<reference evidence="1" key="1">
    <citation type="submission" date="2020-06" db="EMBL/GenBank/DDBJ databases">
        <title>WGS assembly of Ceratodon purpureus strain R40.</title>
        <authorList>
            <person name="Carey S.B."/>
            <person name="Jenkins J."/>
            <person name="Shu S."/>
            <person name="Lovell J.T."/>
            <person name="Sreedasyam A."/>
            <person name="Maumus F."/>
            <person name="Tiley G.P."/>
            <person name="Fernandez-Pozo N."/>
            <person name="Barry K."/>
            <person name="Chen C."/>
            <person name="Wang M."/>
            <person name="Lipzen A."/>
            <person name="Daum C."/>
            <person name="Saski C.A."/>
            <person name="Payton A.C."/>
            <person name="Mcbreen J.C."/>
            <person name="Conrad R.E."/>
            <person name="Kollar L.M."/>
            <person name="Olsson S."/>
            <person name="Huttunen S."/>
            <person name="Landis J.B."/>
            <person name="Wickett N.J."/>
            <person name="Johnson M.G."/>
            <person name="Rensing S.A."/>
            <person name="Grimwood J."/>
            <person name="Schmutz J."/>
            <person name="Mcdaniel S.F."/>
        </authorList>
    </citation>
    <scope>NUCLEOTIDE SEQUENCE</scope>
    <source>
        <strain evidence="1">R40</strain>
    </source>
</reference>
<dbReference type="AlphaFoldDB" id="A0A8T0I6H7"/>
<organism evidence="1 2">
    <name type="scientific">Ceratodon purpureus</name>
    <name type="common">Fire moss</name>
    <name type="synonym">Dicranum purpureum</name>
    <dbReference type="NCBI Taxonomy" id="3225"/>
    <lineage>
        <taxon>Eukaryota</taxon>
        <taxon>Viridiplantae</taxon>
        <taxon>Streptophyta</taxon>
        <taxon>Embryophyta</taxon>
        <taxon>Bryophyta</taxon>
        <taxon>Bryophytina</taxon>
        <taxon>Bryopsida</taxon>
        <taxon>Dicranidae</taxon>
        <taxon>Pseudoditrichales</taxon>
        <taxon>Ditrichaceae</taxon>
        <taxon>Ceratodon</taxon>
    </lineage>
</organism>
<dbReference type="Proteomes" id="UP000822688">
    <property type="component" value="Chromosome 4"/>
</dbReference>
<accession>A0A8T0I6H7</accession>
<evidence type="ECO:0000313" key="2">
    <source>
        <dbReference type="Proteomes" id="UP000822688"/>
    </source>
</evidence>
<name>A0A8T0I6H7_CERPU</name>
<proteinExistence type="predicted"/>
<gene>
    <name evidence="1" type="ORF">KC19_4G036300</name>
</gene>
<dbReference type="EMBL" id="CM026424">
    <property type="protein sequence ID" value="KAG0578605.1"/>
    <property type="molecule type" value="Genomic_DNA"/>
</dbReference>
<sequence>MPPISLHHSAFMQGTMRTIPIASQSLHCYSCVMSKLGPTAGPQNPARASATTGAGSPKLRFYKKTFSLLRVAILRHFQWTLLWTRDHGPIHRTVSVTNLLYLTTTAS</sequence>
<comment type="caution">
    <text evidence="1">The sequence shown here is derived from an EMBL/GenBank/DDBJ whole genome shotgun (WGS) entry which is preliminary data.</text>
</comment>
<evidence type="ECO:0000313" key="1">
    <source>
        <dbReference type="EMBL" id="KAG0578605.1"/>
    </source>
</evidence>